<keyword evidence="1" id="KW-0472">Membrane</keyword>
<reference evidence="2" key="1">
    <citation type="submission" date="2018-05" db="EMBL/GenBank/DDBJ databases">
        <authorList>
            <person name="Lanie J.A."/>
            <person name="Ng W.-L."/>
            <person name="Kazmierczak K.M."/>
            <person name="Andrzejewski T.M."/>
            <person name="Davidsen T.M."/>
            <person name="Wayne K.J."/>
            <person name="Tettelin H."/>
            <person name="Glass J.I."/>
            <person name="Rusch D."/>
            <person name="Podicherti R."/>
            <person name="Tsui H.-C.T."/>
            <person name="Winkler M.E."/>
        </authorList>
    </citation>
    <scope>NUCLEOTIDE SEQUENCE</scope>
</reference>
<gene>
    <name evidence="2" type="ORF">METZ01_LOCUS353465</name>
</gene>
<protein>
    <submittedName>
        <fullName evidence="2">Uncharacterized protein</fullName>
    </submittedName>
</protein>
<evidence type="ECO:0000256" key="1">
    <source>
        <dbReference type="SAM" id="Phobius"/>
    </source>
</evidence>
<feature type="transmembrane region" description="Helical" evidence="1">
    <location>
        <begin position="12"/>
        <end position="33"/>
    </location>
</feature>
<organism evidence="2">
    <name type="scientific">marine metagenome</name>
    <dbReference type="NCBI Taxonomy" id="408172"/>
    <lineage>
        <taxon>unclassified sequences</taxon>
        <taxon>metagenomes</taxon>
        <taxon>ecological metagenomes</taxon>
    </lineage>
</organism>
<feature type="non-terminal residue" evidence="2">
    <location>
        <position position="1"/>
    </location>
</feature>
<dbReference type="AlphaFoldDB" id="A0A382RVC3"/>
<keyword evidence="1" id="KW-1133">Transmembrane helix</keyword>
<evidence type="ECO:0000313" key="2">
    <source>
        <dbReference type="EMBL" id="SVD00611.1"/>
    </source>
</evidence>
<accession>A0A382RVC3</accession>
<proteinExistence type="predicted"/>
<name>A0A382RVC3_9ZZZZ</name>
<dbReference type="EMBL" id="UINC01123860">
    <property type="protein sequence ID" value="SVD00611.1"/>
    <property type="molecule type" value="Genomic_DNA"/>
</dbReference>
<sequence>LGLWIKQNDLMHLNIITLKIGNVLVVIEVLLYVSQTAV</sequence>
<keyword evidence="1" id="KW-0812">Transmembrane</keyword>